<dbReference type="AlphaFoldDB" id="A0A0E0ARI6"/>
<evidence type="ECO:0000256" key="3">
    <source>
        <dbReference type="ARBA" id="ARBA00023125"/>
    </source>
</evidence>
<dbReference type="Gramene" id="OGLUM08G04900.5">
    <property type="protein sequence ID" value="OGLUM08G04900.5"/>
    <property type="gene ID" value="OGLUM08G04900"/>
</dbReference>
<dbReference type="PANTHER" id="PTHR45693:SF31">
    <property type="entry name" value="TRANSCRIPTION FACTOR TGAL10"/>
    <property type="match status" value="1"/>
</dbReference>
<keyword evidence="5" id="KW-0539">Nucleus</keyword>
<dbReference type="InterPro" id="IPR025422">
    <property type="entry name" value="TGA_domain"/>
</dbReference>
<dbReference type="GO" id="GO:0006351">
    <property type="term" value="P:DNA-templated transcription"/>
    <property type="evidence" value="ECO:0007669"/>
    <property type="project" value="InterPro"/>
</dbReference>
<proteinExistence type="predicted"/>
<evidence type="ECO:0000313" key="8">
    <source>
        <dbReference type="Proteomes" id="UP000026961"/>
    </source>
</evidence>
<dbReference type="Proteomes" id="UP000026961">
    <property type="component" value="Chromosome 8"/>
</dbReference>
<dbReference type="Pfam" id="PF14144">
    <property type="entry name" value="DOG1"/>
    <property type="match status" value="1"/>
</dbReference>
<organism evidence="7">
    <name type="scientific">Oryza glumipatula</name>
    <dbReference type="NCBI Taxonomy" id="40148"/>
    <lineage>
        <taxon>Eukaryota</taxon>
        <taxon>Viridiplantae</taxon>
        <taxon>Streptophyta</taxon>
        <taxon>Embryophyta</taxon>
        <taxon>Tracheophyta</taxon>
        <taxon>Spermatophyta</taxon>
        <taxon>Magnoliopsida</taxon>
        <taxon>Liliopsida</taxon>
        <taxon>Poales</taxon>
        <taxon>Poaceae</taxon>
        <taxon>BOP clade</taxon>
        <taxon>Oryzoideae</taxon>
        <taxon>Oryzeae</taxon>
        <taxon>Oryzinae</taxon>
        <taxon>Oryza</taxon>
    </lineage>
</organism>
<evidence type="ECO:0000256" key="4">
    <source>
        <dbReference type="ARBA" id="ARBA00023163"/>
    </source>
</evidence>
<dbReference type="GO" id="GO:0005634">
    <property type="term" value="C:nucleus"/>
    <property type="evidence" value="ECO:0007669"/>
    <property type="project" value="UniProtKB-SubCell"/>
</dbReference>
<evidence type="ECO:0000313" key="7">
    <source>
        <dbReference type="EnsemblPlants" id="OGLUM08G04900.5"/>
    </source>
</evidence>
<sequence length="261" mass="28484">MQGAYINRSSNPATLPAPIDSGVVTFEVEYAQWVEEQGRQTAELRAALQAAAAEGPELRAAVEAALAHYDRLFAAKREAARRDVFFVMSGVWRTGAERFFLWIAGFRPSEVIRVLAPQLEPMTERQAADVRGLQQKARHLEDALSQGMDKLKQTLADSLLAEAVVVSTSCDASPPPEEEPSSSAAGDGGCYMAQMGSAMGRLSNLVAFVDHADHLRQETLQNMYKILTLPQAARGLLALGDYCQRLRALSSLWAARPREPA</sequence>
<dbReference type="HOGENOM" id="CLU_024782_4_0_1"/>
<reference evidence="7" key="1">
    <citation type="submission" date="2015-04" db="UniProtKB">
        <authorList>
            <consortium name="EnsemblPlants"/>
        </authorList>
    </citation>
    <scope>IDENTIFICATION</scope>
</reference>
<keyword evidence="8" id="KW-1185">Reference proteome</keyword>
<keyword evidence="3" id="KW-0238">DNA-binding</keyword>
<evidence type="ECO:0000256" key="1">
    <source>
        <dbReference type="ARBA" id="ARBA00004123"/>
    </source>
</evidence>
<name>A0A0E0ARI6_9ORYZ</name>
<evidence type="ECO:0000256" key="2">
    <source>
        <dbReference type="ARBA" id="ARBA00023015"/>
    </source>
</evidence>
<dbReference type="PROSITE" id="PS51806">
    <property type="entry name" value="DOG1"/>
    <property type="match status" value="1"/>
</dbReference>
<evidence type="ECO:0000256" key="5">
    <source>
        <dbReference type="ARBA" id="ARBA00023242"/>
    </source>
</evidence>
<keyword evidence="2" id="KW-0805">Transcription regulation</keyword>
<feature type="domain" description="DOG1" evidence="6">
    <location>
        <begin position="23"/>
        <end position="256"/>
    </location>
</feature>
<dbReference type="EnsemblPlants" id="OGLUM08G04900.5">
    <property type="protein sequence ID" value="OGLUM08G04900.5"/>
    <property type="gene ID" value="OGLUM08G04900"/>
</dbReference>
<dbReference type="PANTHER" id="PTHR45693">
    <property type="entry name" value="TRANSCRIPTION FACTOR TGA9"/>
    <property type="match status" value="1"/>
</dbReference>
<protein>
    <recommendedName>
        <fullName evidence="6">DOG1 domain-containing protein</fullName>
    </recommendedName>
</protein>
<comment type="subcellular location">
    <subcellularLocation>
        <location evidence="1">Nucleus</location>
    </subcellularLocation>
</comment>
<accession>A0A0E0ARI6</accession>
<dbReference type="GO" id="GO:0043565">
    <property type="term" value="F:sequence-specific DNA binding"/>
    <property type="evidence" value="ECO:0007669"/>
    <property type="project" value="InterPro"/>
</dbReference>
<evidence type="ECO:0000259" key="6">
    <source>
        <dbReference type="PROSITE" id="PS51806"/>
    </source>
</evidence>
<keyword evidence="4" id="KW-0804">Transcription</keyword>
<reference evidence="7" key="2">
    <citation type="submission" date="2018-05" db="EMBL/GenBank/DDBJ databases">
        <title>OgluRS3 (Oryza glumaepatula Reference Sequence Version 3).</title>
        <authorList>
            <person name="Zhang J."/>
            <person name="Kudrna D."/>
            <person name="Lee S."/>
            <person name="Talag J."/>
            <person name="Welchert J."/>
            <person name="Wing R.A."/>
        </authorList>
    </citation>
    <scope>NUCLEOTIDE SEQUENCE [LARGE SCALE GENOMIC DNA]</scope>
</reference>